<dbReference type="GO" id="GO:0004057">
    <property type="term" value="F:arginyl-tRNA--protein transferase activity"/>
    <property type="evidence" value="ECO:0007669"/>
    <property type="project" value="UniProtKB-EC"/>
</dbReference>
<dbReference type="InterPro" id="IPR030700">
    <property type="entry name" value="N-end_Aminoacyl_Trfase"/>
</dbReference>
<feature type="compositionally biased region" description="Polar residues" evidence="5">
    <location>
        <begin position="117"/>
        <end position="140"/>
    </location>
</feature>
<organism evidence="8 9">
    <name type="scientific">Panicum miliaceum</name>
    <name type="common">Proso millet</name>
    <name type="synonym">Broomcorn millet</name>
    <dbReference type="NCBI Taxonomy" id="4540"/>
    <lineage>
        <taxon>Eukaryota</taxon>
        <taxon>Viridiplantae</taxon>
        <taxon>Streptophyta</taxon>
        <taxon>Embryophyta</taxon>
        <taxon>Tracheophyta</taxon>
        <taxon>Spermatophyta</taxon>
        <taxon>Magnoliopsida</taxon>
        <taxon>Liliopsida</taxon>
        <taxon>Poales</taxon>
        <taxon>Poaceae</taxon>
        <taxon>PACMAD clade</taxon>
        <taxon>Panicoideae</taxon>
        <taxon>Panicodae</taxon>
        <taxon>Paniceae</taxon>
        <taxon>Panicinae</taxon>
        <taxon>Panicum</taxon>
        <taxon>Panicum sect. Panicum</taxon>
    </lineage>
</organism>
<dbReference type="Pfam" id="PF04377">
    <property type="entry name" value="ATE_C"/>
    <property type="match status" value="1"/>
</dbReference>
<evidence type="ECO:0000256" key="2">
    <source>
        <dbReference type="ARBA" id="ARBA00012025"/>
    </source>
</evidence>
<name>A0A3L6T3V2_PANMI</name>
<feature type="region of interest" description="Disordered" evidence="5">
    <location>
        <begin position="518"/>
        <end position="550"/>
    </location>
</feature>
<feature type="compositionally biased region" description="Basic and acidic residues" evidence="5">
    <location>
        <begin position="531"/>
        <end position="541"/>
    </location>
</feature>
<evidence type="ECO:0000256" key="5">
    <source>
        <dbReference type="SAM" id="MobiDB-lite"/>
    </source>
</evidence>
<feature type="region of interest" description="Disordered" evidence="5">
    <location>
        <begin position="307"/>
        <end position="329"/>
    </location>
</feature>
<evidence type="ECO:0000256" key="4">
    <source>
        <dbReference type="ARBA" id="ARBA00023315"/>
    </source>
</evidence>
<dbReference type="Proteomes" id="UP000275267">
    <property type="component" value="Unassembled WGS sequence"/>
</dbReference>
<evidence type="ECO:0000259" key="6">
    <source>
        <dbReference type="Pfam" id="PF04376"/>
    </source>
</evidence>
<dbReference type="InterPro" id="IPR016181">
    <property type="entry name" value="Acyl_CoA_acyltransferase"/>
</dbReference>
<feature type="compositionally biased region" description="Basic and acidic residues" evidence="5">
    <location>
        <begin position="733"/>
        <end position="747"/>
    </location>
</feature>
<dbReference type="PANTHER" id="PTHR21367">
    <property type="entry name" value="ARGININE-TRNA-PROTEIN TRANSFERASE 1"/>
    <property type="match status" value="1"/>
</dbReference>
<evidence type="ECO:0000256" key="1">
    <source>
        <dbReference type="ARBA" id="ARBA00009991"/>
    </source>
</evidence>
<feature type="domain" description="N-end rule aminoacyl transferase C-terminal" evidence="7">
    <location>
        <begin position="344"/>
        <end position="485"/>
    </location>
</feature>
<dbReference type="AlphaFoldDB" id="A0A3L6T3V2"/>
<evidence type="ECO:0000256" key="3">
    <source>
        <dbReference type="ARBA" id="ARBA00022679"/>
    </source>
</evidence>
<reference evidence="9" key="1">
    <citation type="journal article" date="2019" name="Nat. Commun.">
        <title>The genome of broomcorn millet.</title>
        <authorList>
            <person name="Zou C."/>
            <person name="Miki D."/>
            <person name="Li D."/>
            <person name="Tang Q."/>
            <person name="Xiao L."/>
            <person name="Rajput S."/>
            <person name="Deng P."/>
            <person name="Jia W."/>
            <person name="Huang R."/>
            <person name="Zhang M."/>
            <person name="Sun Y."/>
            <person name="Hu J."/>
            <person name="Fu X."/>
            <person name="Schnable P.S."/>
            <person name="Li F."/>
            <person name="Zhang H."/>
            <person name="Feng B."/>
            <person name="Zhu X."/>
            <person name="Liu R."/>
            <person name="Schnable J.C."/>
            <person name="Zhu J.-K."/>
            <person name="Zhang H."/>
        </authorList>
    </citation>
    <scope>NUCLEOTIDE SEQUENCE [LARGE SCALE GENOMIC DNA]</scope>
</reference>
<feature type="region of interest" description="Disordered" evidence="5">
    <location>
        <begin position="111"/>
        <end position="140"/>
    </location>
</feature>
<evidence type="ECO:0000313" key="9">
    <source>
        <dbReference type="Proteomes" id="UP000275267"/>
    </source>
</evidence>
<dbReference type="SUPFAM" id="SSF55729">
    <property type="entry name" value="Acyl-CoA N-acyltransferases (Nat)"/>
    <property type="match status" value="1"/>
</dbReference>
<dbReference type="STRING" id="4540.A0A3L6T3V2"/>
<dbReference type="EMBL" id="PQIB02000003">
    <property type="protein sequence ID" value="RLN30298.1"/>
    <property type="molecule type" value="Genomic_DNA"/>
</dbReference>
<dbReference type="InterPro" id="IPR007472">
    <property type="entry name" value="N-end_Aminoacyl_Trfase_C"/>
</dbReference>
<dbReference type="GO" id="GO:0005737">
    <property type="term" value="C:cytoplasm"/>
    <property type="evidence" value="ECO:0007669"/>
    <property type="project" value="TreeGrafter"/>
</dbReference>
<comment type="caution">
    <text evidence="8">The sequence shown here is derived from an EMBL/GenBank/DDBJ whole genome shotgun (WGS) entry which is preliminary data.</text>
</comment>
<feature type="domain" description="N-end aminoacyl transferase N-terminal" evidence="6">
    <location>
        <begin position="28"/>
        <end position="97"/>
    </location>
</feature>
<dbReference type="EC" id="2.3.2.8" evidence="2"/>
<proteinExistence type="inferred from homology"/>
<comment type="similarity">
    <text evidence="1">Belongs to the R-transferase family.</text>
</comment>
<keyword evidence="9" id="KW-1185">Reference proteome</keyword>
<protein>
    <recommendedName>
        <fullName evidence="2">arginyltransferase</fullName>
        <ecNumber evidence="2">2.3.2.8</ecNumber>
    </recommendedName>
</protein>
<dbReference type="InterPro" id="IPR007471">
    <property type="entry name" value="N-end_Aminoacyl_Trfase_N"/>
</dbReference>
<dbReference type="OrthoDB" id="74183at2759"/>
<evidence type="ECO:0000259" key="7">
    <source>
        <dbReference type="Pfam" id="PF04377"/>
    </source>
</evidence>
<sequence length="747" mass="83175">MADGASSSGGARDGGESVVIDYGRRRTTCGYCRSSGPTSISHGMWANSLKADDYQALLDRGWRRSGCFLYKPEMERTCCPSYTIRLKANDFICSKEHGRVLKRMQRFLDGELDPQVGSPQCKTSPTKRSLSEPLNSPTSKVSKVSANEFQAATCPNFLKEDEFICCLSSKINEAIDTYFQGVLLGSTVQLPKAVVKTVKPQVKKKVGEAMQDNKAGVQDLVYTCNISFQIVAAVRRALPKEKSANQTEVLAELSPNSVAEKLVMTMKRLGGLAGFEVKACNGHLNFYSAVNPAMQNHTGVVVPAQASDKASRSKQSSMNKISAKHPQKRKSLEIRMSTSHFDPEEFALYRKYQTKVHKEKTVTESSYRRFLVDTPIVFVPPKSGDNTVPPCGFGSFHQQYRIDGKLVAVGVVDILPKCLSSKYLFWDPDLAFLSLGKYTALKEIDWVKTTQEHCPSLQYYYLGYYIHSCNKMRYKAAYRPSELLCPVRYEWIHYDLAKPLLDKSQYSILSDYATMQDETPQPQICGPSDDSSEKVDHHESPSDEDDEDLNDYESEMMVDEELVDSEKADTSECGSSIKDIENITLDLNASKVKYKDLQQVFGPIERRHLNALEGQLSRYAKVVGKELSDRMRPLVIPRLSLRPLQGPAPARRRPQRCAVVICAARSRSCRGGVAQAAEASHDPPPLRANRCHLTKRCAVATGTAAPPSPPGAGTCRIRERARLVAGSPYLRNPRCDTTREQKHEADG</sequence>
<dbReference type="Pfam" id="PF04376">
    <property type="entry name" value="ATE_N"/>
    <property type="match status" value="1"/>
</dbReference>
<keyword evidence="3" id="KW-0808">Transferase</keyword>
<feature type="region of interest" description="Disordered" evidence="5">
    <location>
        <begin position="728"/>
        <end position="747"/>
    </location>
</feature>
<dbReference type="PANTHER" id="PTHR21367:SF1">
    <property type="entry name" value="ARGINYL-TRNA--PROTEIN TRANSFERASE 1"/>
    <property type="match status" value="1"/>
</dbReference>
<accession>A0A3L6T3V2</accession>
<evidence type="ECO:0000313" key="8">
    <source>
        <dbReference type="EMBL" id="RLN30298.1"/>
    </source>
</evidence>
<gene>
    <name evidence="8" type="ORF">C2845_PM05G36330</name>
</gene>
<keyword evidence="4" id="KW-0012">Acyltransferase</keyword>